<evidence type="ECO:0000313" key="3">
    <source>
        <dbReference type="Proteomes" id="UP000594262"/>
    </source>
</evidence>
<dbReference type="AlphaFoldDB" id="A0A7M5XB61"/>
<name>A0A7M5XB61_9CNID</name>
<dbReference type="Proteomes" id="UP000594262">
    <property type="component" value="Unplaced"/>
</dbReference>
<protein>
    <submittedName>
        <fullName evidence="2">Uncharacterized protein</fullName>
    </submittedName>
</protein>
<dbReference type="RefSeq" id="XP_066915034.1">
    <property type="nucleotide sequence ID" value="XM_067058933.1"/>
</dbReference>
<keyword evidence="1" id="KW-0732">Signal</keyword>
<proteinExistence type="predicted"/>
<feature type="chain" id="PRO_5029705199" evidence="1">
    <location>
        <begin position="18"/>
        <end position="113"/>
    </location>
</feature>
<evidence type="ECO:0000313" key="2">
    <source>
        <dbReference type="EnsemblMetazoa" id="CLYHEMP020035.1"/>
    </source>
</evidence>
<accession>A0A7M5XB61</accession>
<dbReference type="GeneID" id="136802218"/>
<evidence type="ECO:0000256" key="1">
    <source>
        <dbReference type="SAM" id="SignalP"/>
    </source>
</evidence>
<organism evidence="2 3">
    <name type="scientific">Clytia hemisphaerica</name>
    <dbReference type="NCBI Taxonomy" id="252671"/>
    <lineage>
        <taxon>Eukaryota</taxon>
        <taxon>Metazoa</taxon>
        <taxon>Cnidaria</taxon>
        <taxon>Hydrozoa</taxon>
        <taxon>Hydroidolina</taxon>
        <taxon>Leptothecata</taxon>
        <taxon>Obeliida</taxon>
        <taxon>Clytiidae</taxon>
        <taxon>Clytia</taxon>
    </lineage>
</organism>
<keyword evidence="3" id="KW-1185">Reference proteome</keyword>
<reference evidence="2" key="1">
    <citation type="submission" date="2021-01" db="UniProtKB">
        <authorList>
            <consortium name="EnsemblMetazoa"/>
        </authorList>
    </citation>
    <scope>IDENTIFICATION</scope>
</reference>
<feature type="signal peptide" evidence="1">
    <location>
        <begin position="1"/>
        <end position="17"/>
    </location>
</feature>
<dbReference type="EnsemblMetazoa" id="CLYHEMT020035.1">
    <property type="protein sequence ID" value="CLYHEMP020035.1"/>
    <property type="gene ID" value="CLYHEMG020035"/>
</dbReference>
<sequence>MRIFCVLLAAFACTVWAAPSPKDNDELAEKLCKGLCIHLKRNCGQMLGCGNARFDVSKHCPETCAAPVSKDNNALAEKVCKGQCIHLKRNCGQMLGCGNARFDVSKHCPETCA</sequence>